<dbReference type="InterPro" id="IPR002035">
    <property type="entry name" value="VWF_A"/>
</dbReference>
<dbReference type="Pfam" id="PF00092">
    <property type="entry name" value="VWA"/>
    <property type="match status" value="11"/>
</dbReference>
<name>A0ABN8PQG5_9CNID</name>
<feature type="domain" description="VWFA" evidence="2">
    <location>
        <begin position="391"/>
        <end position="570"/>
    </location>
</feature>
<dbReference type="SMART" id="SM00209">
    <property type="entry name" value="TSP1"/>
    <property type="match status" value="13"/>
</dbReference>
<evidence type="ECO:0000256" key="1">
    <source>
        <dbReference type="SAM" id="MobiDB-lite"/>
    </source>
</evidence>
<dbReference type="Proteomes" id="UP001159427">
    <property type="component" value="Unassembled WGS sequence"/>
</dbReference>
<feature type="domain" description="VWFA" evidence="2">
    <location>
        <begin position="1166"/>
        <end position="1346"/>
    </location>
</feature>
<feature type="domain" description="VWFA" evidence="2">
    <location>
        <begin position="2"/>
        <end position="178"/>
    </location>
</feature>
<dbReference type="InterPro" id="IPR050525">
    <property type="entry name" value="ECM_Assembly_Org"/>
</dbReference>
<feature type="domain" description="VWFA" evidence="2">
    <location>
        <begin position="973"/>
        <end position="1151"/>
    </location>
</feature>
<comment type="caution">
    <text evidence="3">The sequence shown here is derived from an EMBL/GenBank/DDBJ whole genome shotgun (WGS) entry which is preliminary data.</text>
</comment>
<gene>
    <name evidence="3" type="ORF">PEVE_00044666</name>
</gene>
<evidence type="ECO:0000313" key="3">
    <source>
        <dbReference type="EMBL" id="CAH3148667.1"/>
    </source>
</evidence>
<feature type="domain" description="VWFA" evidence="2">
    <location>
        <begin position="1938"/>
        <end position="2119"/>
    </location>
</feature>
<dbReference type="PRINTS" id="PR01705">
    <property type="entry name" value="TSP1REPEAT"/>
</dbReference>
<dbReference type="EMBL" id="CALNXI010000956">
    <property type="protein sequence ID" value="CAH3148667.1"/>
    <property type="molecule type" value="Genomic_DNA"/>
</dbReference>
<feature type="domain" description="VWFA" evidence="2">
    <location>
        <begin position="196"/>
        <end position="373"/>
    </location>
</feature>
<dbReference type="PRINTS" id="PR00453">
    <property type="entry name" value="VWFADOMAIN"/>
</dbReference>
<feature type="region of interest" description="Disordered" evidence="1">
    <location>
        <begin position="2775"/>
        <end position="2797"/>
    </location>
</feature>
<feature type="domain" description="VWFA" evidence="2">
    <location>
        <begin position="1360"/>
        <end position="1536"/>
    </location>
</feature>
<sequence>MDLAFLLDSSSSVGRIDYQKQIDFVGLVSRMIDVSYFGSHIGVVSYSSQARLDIPFSESNNSHDLLFIMKDLKFLGGSARIGHALDLAFNELFTVSSGSRLGVPKVVVVFSYGHEPNTTDFESLSTSVEPYKAEGISVIAVGIGPNAGLQRLRVLVENDKLVLAAYSFKELSDLAVPITSLACRVAEPKKVIHPMDVLFLIDTSEGVSDLDFQREKNFIKTVVRSFKISSDHSRVGLMSYSNKTEITVNFSDEQSHDSLLERVESLPFLGGQRQFNNALETAAAQFFSPSGSSRSVVQKAAVIITNCDQVSTKGTDHLEESSLLQENDVKVLIIAVGCDGADQENNLQKLVQDGEQIFTPDSFENLAAAAKRLTVVAADIAAPDECTKSADVAFILDSSDSVGMEDYQLQKDFVKAIAESFGIRPTGSRVGVIIASKDAAVNIKLSDHLHVEDLKESVDKLPYIGGTARIDKALNLATSKLFVSQGGARPGLSKILIIVTTGKQNATRNGELIGVVAQKLLRMGVTVYVIVVGKEVDDKVLGSLVTEEENLFLEDSFKSLMLKTRQLAKMACDNAGFSRCINPVDVAFLVDSSGSLEEEGFNKQKEFIKAVAATLDISPFHSQIGVITYSDRASVEIKLSDHQHQEDLINAVESMKYIGRTTRIDKAVAIATKELMTPGAGRREDIPGVLVILTDGRQTPDSDTTPLDESSSSLEKLGVKTIVVGIGELADEKGLQKLAGRNKDVFHAPSVELLPNVAQSVATSICEEAAPQSCDVSLDVAILVESSANVPPNEFQNMKDFIKDIVKYLLAFEGEQQVSIILYGSQATTRVAFGQYHSEFDFKKIIDSLPLQKGLARLDNALQFVFSQVFTAKGGARPGVQKVCIVLTNEQRPGKKYSDDVKTAVEPLHQAGVRVIAIGVTSLADWRQLRVLTRDPKDVIRSRSCDSLVAKVSHLFRRTCYKAAYRQCDGIGDVIFAVHSPDSLSPLNYRKEKEFVKRVATTLNIAPGKSRVGLILYSNFATVSAELGDKSTLELFNNLVDGLPQKSGKTRIDRALKLAFSLFHTTGAIRRAVPKILILLASEKQTLVPEVSNLKDAAHPLHKANIRILAVGMGQGFEETDLRTVTRTAKDVFLAPAFEDLFSLSGSISKITCEAAKPPICSEPIDVAFLVDSSGSIGAADFEMQKAFIKAAAGTLAIEKGIAHAGSVVYSDIATVQQSFDQCNGTKSVMQAIDRLPYYGRTTRIDRALSLANTAMFSAAGGCRSHAAKALLLLTDGTQTPALDSIALEQVVKPLKGKKVARLALGIGKKVSASELRRVVDKDDDVMTVDSFDDLLSSLHLVSKKICSSAKIKKCPTPVDIAFLLDSSGSIGERSYETMKDFVKKVADAFVIGPSTTCAGVIIFGSSATTAVRFADATNNTVFNAAVDALPYMRGETRIDKALQLASAELLNHPSGARVGVAKVVIVLTDGGQSNAPYAMDIQKAVAPLLSAGIRIFAVGIGKDVDDRQLRLMVDNKDDAIMVPSFDGLSVRARQLSIAACESSEIDPCDNTMDVAFLLDSSGSLTPTQFQQSKDFIDLLAASFLKSKVGSRVGLIQFSIVPKIKVWFSDQLTHERFQSVLRKVRYKGGYTRLDRALMLADEKLFTGKEGVRKHIPKIMIVLSDGVNTDTPDAVAFDAAVAPLHRAGVRVFVVATGNEEGRNNLYLLTQRKKDLYRTETYDDLALQLRKISRDTCESGALPRCEQVMDVSFIIDSSESVGLKNYQKLLDLVRNIAKSLEISPTGSHASVVIFSDTARVQIKLDDHEEILKFNKALRDVPYLGRKTRIDKALRVATVGVFNSRSGMRAGVRRVAVILTEGHQTRTFDSIPLRYAVEPLRRKRVKVFAVGVGNDVRYDELRSLTDSDQNVLMVKTFQGLFSVAEELSNKMCREQCSQISDVVFVVDSSGSIGRRNFKRELQFVKQVASTFKMGPKQSQIAVISYSDDAKVDIRFGEYSTVNDFNAAVDRVRHQRQRTRIDKALHLANTQVFTQVGGARSGIAKVMVILTDGKQTVTSDSKTLDVAVRPLQQKNVTVFAVGVGKAIDITELLLLVGGNGDNLFRAENFDELTKHSLQLAAQTFHGNWSEWADWGACSQSCGTGVQGRRRTCTNPTPRYGGRDCVGVATEIQNCNLRGCPVNGSWSEWSDWGSCGVTCGGGNRKRSRTCTNPLPANGGFECPGASEETEKCNSNPCPVDGEWGDWVEWSVCSTSCGLGTQRRFRSCNKPRPAFGGRECTGPKDETRNCSQGPCPVNGSWSEWSDWGSCSVTCGGGNFKRSRTCTNPSPANGGFECPGASEETEKCNSNPCPVDGEWGAWVEWSVCSTSCGLGTQRRFRSCNKPRPAFGGRECTGPKDEKRNCSQSPCPVDGHWGAWEEWGFCTESCGGGVQRRVRTCNNPPPANGGQDCRGTQKQTQRCNIQACPIDGQWSKWIDWSACSRTCGIGQKRRSRTCTNPPPAHGGKKCAGKADETKECSNRICPVDGQWSDWRDWEPCSTTCGAGNQQRTRSCTKPRSAFGGKECVGPRRESRSCQGIPCPVDGEWSEWRDWEPCSRTCGTGTQQRVRSCTRPRPAFGGRDCVGNSRETKTCETSACPVDGDWSNWNKWTACTKTCGEGTQIRIRTCDDPKPLHGGKQCEGAAQEARVCNTRKCPVDGQWSGWKPWSGCTRSCGSGIQTRARTCTNPSPAHGGQDCVGLGDETRPCNNKPCPVDGNWSEWKGWGECSLSCGGGYHSRSRSCTNPSPRHGGKDCSGENNQTRSCNTQSCPVDGQWSNWIKWTTCSKTCGKGEQMRTRNCTNPAPRHGGKQCTGHAQETQNCNIKSCAGIYHVLL</sequence>
<accession>A0ABN8PQG5</accession>
<dbReference type="Gene3D" id="3.40.50.410">
    <property type="entry name" value="von Willebrand factor, type A domain"/>
    <property type="match status" value="11"/>
</dbReference>
<dbReference type="InterPro" id="IPR036383">
    <property type="entry name" value="TSP1_rpt_sf"/>
</dbReference>
<dbReference type="InterPro" id="IPR000884">
    <property type="entry name" value="TSP1_rpt"/>
</dbReference>
<dbReference type="SUPFAM" id="SSF53300">
    <property type="entry name" value="vWA-like"/>
    <property type="match status" value="11"/>
</dbReference>
<dbReference type="Pfam" id="PF00090">
    <property type="entry name" value="TSP_1"/>
    <property type="match status" value="13"/>
</dbReference>
<dbReference type="SMART" id="SM00327">
    <property type="entry name" value="VWA"/>
    <property type="match status" value="11"/>
</dbReference>
<dbReference type="InterPro" id="IPR036465">
    <property type="entry name" value="vWFA_dom_sf"/>
</dbReference>
<dbReference type="PANTHER" id="PTHR24020:SF20">
    <property type="entry name" value="PH DOMAIN-CONTAINING PROTEIN"/>
    <property type="match status" value="1"/>
</dbReference>
<keyword evidence="4" id="KW-1185">Reference proteome</keyword>
<evidence type="ECO:0000259" key="2">
    <source>
        <dbReference type="PROSITE" id="PS50234"/>
    </source>
</evidence>
<protein>
    <recommendedName>
        <fullName evidence="2">VWFA domain-containing protein</fullName>
    </recommendedName>
</protein>
<dbReference type="PANTHER" id="PTHR24020">
    <property type="entry name" value="COLLAGEN ALPHA"/>
    <property type="match status" value="1"/>
</dbReference>
<feature type="domain" description="VWFA" evidence="2">
    <location>
        <begin position="1554"/>
        <end position="1730"/>
    </location>
</feature>
<reference evidence="3 4" key="1">
    <citation type="submission" date="2022-05" db="EMBL/GenBank/DDBJ databases">
        <authorList>
            <consortium name="Genoscope - CEA"/>
            <person name="William W."/>
        </authorList>
    </citation>
    <scope>NUCLEOTIDE SEQUENCE [LARGE SCALE GENOMIC DNA]</scope>
</reference>
<proteinExistence type="predicted"/>
<feature type="domain" description="VWFA" evidence="2">
    <location>
        <begin position="1748"/>
        <end position="1924"/>
    </location>
</feature>
<dbReference type="CDD" id="cd01450">
    <property type="entry name" value="vWFA_subfamily_ECM"/>
    <property type="match status" value="11"/>
</dbReference>
<feature type="domain" description="VWFA" evidence="2">
    <location>
        <begin position="779"/>
        <end position="975"/>
    </location>
</feature>
<dbReference type="SUPFAM" id="SSF82895">
    <property type="entry name" value="TSP-1 type 1 repeat"/>
    <property type="match status" value="13"/>
</dbReference>
<feature type="domain" description="VWFA" evidence="2">
    <location>
        <begin position="585"/>
        <end position="761"/>
    </location>
</feature>
<dbReference type="PROSITE" id="PS50092">
    <property type="entry name" value="TSP1"/>
    <property type="match status" value="13"/>
</dbReference>
<evidence type="ECO:0000313" key="4">
    <source>
        <dbReference type="Proteomes" id="UP001159427"/>
    </source>
</evidence>
<dbReference type="Gene3D" id="2.20.100.10">
    <property type="entry name" value="Thrombospondin type-1 (TSP1) repeat"/>
    <property type="match status" value="13"/>
</dbReference>
<dbReference type="PROSITE" id="PS50234">
    <property type="entry name" value="VWFA"/>
    <property type="match status" value="11"/>
</dbReference>
<organism evidence="3 4">
    <name type="scientific">Porites evermanni</name>
    <dbReference type="NCBI Taxonomy" id="104178"/>
    <lineage>
        <taxon>Eukaryota</taxon>
        <taxon>Metazoa</taxon>
        <taxon>Cnidaria</taxon>
        <taxon>Anthozoa</taxon>
        <taxon>Hexacorallia</taxon>
        <taxon>Scleractinia</taxon>
        <taxon>Fungiina</taxon>
        <taxon>Poritidae</taxon>
        <taxon>Porites</taxon>
    </lineage>
</organism>